<feature type="transmembrane region" description="Helical" evidence="9">
    <location>
        <begin position="53"/>
        <end position="72"/>
    </location>
</feature>
<proteinExistence type="predicted"/>
<dbReference type="SUPFAM" id="SSF55874">
    <property type="entry name" value="ATPase domain of HSP90 chaperone/DNA topoisomerase II/histidine kinase"/>
    <property type="match status" value="1"/>
</dbReference>
<name>A0A918MT19_9ACTN</name>
<dbReference type="Gene3D" id="3.30.565.10">
    <property type="entry name" value="Histidine kinase-like ATPase, C-terminal domain"/>
    <property type="match status" value="1"/>
</dbReference>
<evidence type="ECO:0000256" key="4">
    <source>
        <dbReference type="ARBA" id="ARBA00022679"/>
    </source>
</evidence>
<dbReference type="InterPro" id="IPR011712">
    <property type="entry name" value="Sig_transdc_His_kin_sub3_dim/P"/>
</dbReference>
<keyword evidence="6 11" id="KW-0418">Kinase</keyword>
<dbReference type="InterPro" id="IPR036890">
    <property type="entry name" value="HATPase_C_sf"/>
</dbReference>
<comment type="caution">
    <text evidence="11">The sequence shown here is derived from an EMBL/GenBank/DDBJ whole genome shotgun (WGS) entry which is preliminary data.</text>
</comment>
<protein>
    <recommendedName>
        <fullName evidence="2">histidine kinase</fullName>
        <ecNumber evidence="2">2.7.13.3</ecNumber>
    </recommendedName>
</protein>
<keyword evidence="8" id="KW-0902">Two-component regulatory system</keyword>
<keyword evidence="7" id="KW-0067">ATP-binding</keyword>
<keyword evidence="5" id="KW-0547">Nucleotide-binding</keyword>
<dbReference type="PANTHER" id="PTHR24421:SF10">
    <property type="entry name" value="NITRATE_NITRITE SENSOR PROTEIN NARQ"/>
    <property type="match status" value="1"/>
</dbReference>
<dbReference type="Pfam" id="PF23539">
    <property type="entry name" value="DUF7134"/>
    <property type="match status" value="1"/>
</dbReference>
<dbReference type="GO" id="GO:0000155">
    <property type="term" value="F:phosphorelay sensor kinase activity"/>
    <property type="evidence" value="ECO:0007669"/>
    <property type="project" value="InterPro"/>
</dbReference>
<reference evidence="11" key="1">
    <citation type="journal article" date="2014" name="Int. J. Syst. Evol. Microbiol.">
        <title>Complete genome sequence of Corynebacterium casei LMG S-19264T (=DSM 44701T), isolated from a smear-ripened cheese.</title>
        <authorList>
            <consortium name="US DOE Joint Genome Institute (JGI-PGF)"/>
            <person name="Walter F."/>
            <person name="Albersmeier A."/>
            <person name="Kalinowski J."/>
            <person name="Ruckert C."/>
        </authorList>
    </citation>
    <scope>NUCLEOTIDE SEQUENCE</scope>
    <source>
        <strain evidence="11">JCM 4490</strain>
    </source>
</reference>
<dbReference type="EC" id="2.7.13.3" evidence="2"/>
<gene>
    <name evidence="11" type="ORF">GCM10010503_39940</name>
</gene>
<keyword evidence="4" id="KW-0808">Transferase</keyword>
<organism evidence="11 12">
    <name type="scientific">Streptomyces lucensis JCM 4490</name>
    <dbReference type="NCBI Taxonomy" id="1306176"/>
    <lineage>
        <taxon>Bacteria</taxon>
        <taxon>Bacillati</taxon>
        <taxon>Actinomycetota</taxon>
        <taxon>Actinomycetes</taxon>
        <taxon>Kitasatosporales</taxon>
        <taxon>Streptomycetaceae</taxon>
        <taxon>Streptomyces</taxon>
    </lineage>
</organism>
<evidence type="ECO:0000256" key="8">
    <source>
        <dbReference type="ARBA" id="ARBA00023012"/>
    </source>
</evidence>
<evidence type="ECO:0000256" key="5">
    <source>
        <dbReference type="ARBA" id="ARBA00022741"/>
    </source>
</evidence>
<dbReference type="Pfam" id="PF02518">
    <property type="entry name" value="HATPase_c"/>
    <property type="match status" value="1"/>
</dbReference>
<dbReference type="InterPro" id="IPR003594">
    <property type="entry name" value="HATPase_dom"/>
</dbReference>
<dbReference type="GO" id="GO:0005524">
    <property type="term" value="F:ATP binding"/>
    <property type="evidence" value="ECO:0007669"/>
    <property type="project" value="UniProtKB-KW"/>
</dbReference>
<evidence type="ECO:0000256" key="9">
    <source>
        <dbReference type="SAM" id="Phobius"/>
    </source>
</evidence>
<dbReference type="AlphaFoldDB" id="A0A918MT19"/>
<dbReference type="RefSeq" id="WP_229816147.1">
    <property type="nucleotide sequence ID" value="NZ_BMUE01000008.1"/>
</dbReference>
<dbReference type="GO" id="GO:0016020">
    <property type="term" value="C:membrane"/>
    <property type="evidence" value="ECO:0007669"/>
    <property type="project" value="InterPro"/>
</dbReference>
<reference evidence="11" key="2">
    <citation type="submission" date="2020-09" db="EMBL/GenBank/DDBJ databases">
        <authorList>
            <person name="Sun Q."/>
            <person name="Ohkuma M."/>
        </authorList>
    </citation>
    <scope>NUCLEOTIDE SEQUENCE</scope>
    <source>
        <strain evidence="11">JCM 4490</strain>
    </source>
</reference>
<feature type="transmembrane region" description="Helical" evidence="9">
    <location>
        <begin position="122"/>
        <end position="143"/>
    </location>
</feature>
<evidence type="ECO:0000256" key="2">
    <source>
        <dbReference type="ARBA" id="ARBA00012438"/>
    </source>
</evidence>
<evidence type="ECO:0000256" key="6">
    <source>
        <dbReference type="ARBA" id="ARBA00022777"/>
    </source>
</evidence>
<evidence type="ECO:0000256" key="3">
    <source>
        <dbReference type="ARBA" id="ARBA00022553"/>
    </source>
</evidence>
<keyword evidence="9" id="KW-0472">Membrane</keyword>
<accession>A0A918MT19</accession>
<dbReference type="GO" id="GO:0046983">
    <property type="term" value="F:protein dimerization activity"/>
    <property type="evidence" value="ECO:0007669"/>
    <property type="project" value="InterPro"/>
</dbReference>
<dbReference type="Pfam" id="PF07730">
    <property type="entry name" value="HisKA_3"/>
    <property type="match status" value="1"/>
</dbReference>
<dbReference type="CDD" id="cd16917">
    <property type="entry name" value="HATPase_UhpB-NarQ-NarX-like"/>
    <property type="match status" value="1"/>
</dbReference>
<dbReference type="InterPro" id="IPR055558">
    <property type="entry name" value="DUF7134"/>
</dbReference>
<feature type="transmembrane region" description="Helical" evidence="9">
    <location>
        <begin position="29"/>
        <end position="46"/>
    </location>
</feature>
<feature type="transmembrane region" description="Helical" evidence="9">
    <location>
        <begin position="92"/>
        <end position="110"/>
    </location>
</feature>
<sequence length="382" mass="40948">MRAQIQPAVFDALLTAALFVVSVGPWPELQPPGLLILQMALLWPLVWRRRAPLVAFCAVAAAAFVQWLSGVQPIPADVALLVALYTVAKCSSWPHTLLAGAVLEGGILLASARWGPEGEARFLVPVTFLTAVAIAVASTATYLKMRRAYLTSVEDRAVRLERERDQQARLAVTEERARIAREMHDIVTHNLSVMVALADAAVFAQSCFPGKASDTMRQISDTGRQALTDMRRSLGVLRADEREAQLHPLPGIAQLQALTDQMRAAGLPTALGLEGDPDRVPTTAQLTVYRLVQEALTNTLKHAPPGTRADVRVRLLPGAATIEITDDGRTTQAPDNTTGHGIAGMRERAAAFGGTLHAGPLPGGGWRVSARITLPDVADDVS</sequence>
<evidence type="ECO:0000256" key="7">
    <source>
        <dbReference type="ARBA" id="ARBA00022840"/>
    </source>
</evidence>
<evidence type="ECO:0000256" key="1">
    <source>
        <dbReference type="ARBA" id="ARBA00000085"/>
    </source>
</evidence>
<comment type="catalytic activity">
    <reaction evidence="1">
        <text>ATP + protein L-histidine = ADP + protein N-phospho-L-histidine.</text>
        <dbReference type="EC" id="2.7.13.3"/>
    </reaction>
</comment>
<keyword evidence="3" id="KW-0597">Phosphoprotein</keyword>
<dbReference type="Gene3D" id="1.20.5.1930">
    <property type="match status" value="1"/>
</dbReference>
<evidence type="ECO:0000313" key="12">
    <source>
        <dbReference type="Proteomes" id="UP000620224"/>
    </source>
</evidence>
<dbReference type="EMBL" id="BMUE01000008">
    <property type="protein sequence ID" value="GGW58840.1"/>
    <property type="molecule type" value="Genomic_DNA"/>
</dbReference>
<evidence type="ECO:0000313" key="11">
    <source>
        <dbReference type="EMBL" id="GGW58840.1"/>
    </source>
</evidence>
<feature type="transmembrane region" description="Helical" evidence="9">
    <location>
        <begin position="7"/>
        <end position="23"/>
    </location>
</feature>
<dbReference type="SMART" id="SM00387">
    <property type="entry name" value="HATPase_c"/>
    <property type="match status" value="1"/>
</dbReference>
<feature type="domain" description="Histidine kinase/HSP90-like ATPase" evidence="10">
    <location>
        <begin position="283"/>
        <end position="378"/>
    </location>
</feature>
<keyword evidence="9" id="KW-1133">Transmembrane helix</keyword>
<evidence type="ECO:0000259" key="10">
    <source>
        <dbReference type="SMART" id="SM00387"/>
    </source>
</evidence>
<dbReference type="InterPro" id="IPR050482">
    <property type="entry name" value="Sensor_HK_TwoCompSys"/>
</dbReference>
<keyword evidence="12" id="KW-1185">Reference proteome</keyword>
<dbReference type="PANTHER" id="PTHR24421">
    <property type="entry name" value="NITRATE/NITRITE SENSOR PROTEIN NARX-RELATED"/>
    <property type="match status" value="1"/>
</dbReference>
<keyword evidence="9" id="KW-0812">Transmembrane</keyword>
<dbReference type="Proteomes" id="UP000620224">
    <property type="component" value="Unassembled WGS sequence"/>
</dbReference>